<dbReference type="Proteomes" id="UP000266841">
    <property type="component" value="Unassembled WGS sequence"/>
</dbReference>
<evidence type="ECO:0000313" key="4">
    <source>
        <dbReference type="Proteomes" id="UP000266841"/>
    </source>
</evidence>
<dbReference type="AlphaFoldDB" id="K0RE74"/>
<proteinExistence type="predicted"/>
<evidence type="ECO:0000256" key="1">
    <source>
        <dbReference type="SAM" id="MobiDB-lite"/>
    </source>
</evidence>
<feature type="chain" id="PRO_5003840204" evidence="2">
    <location>
        <begin position="22"/>
        <end position="388"/>
    </location>
</feature>
<keyword evidence="2" id="KW-0732">Signal</keyword>
<feature type="region of interest" description="Disordered" evidence="1">
    <location>
        <begin position="21"/>
        <end position="98"/>
    </location>
</feature>
<dbReference type="EMBL" id="AGNL01047022">
    <property type="protein sequence ID" value="EJK47361.1"/>
    <property type="molecule type" value="Genomic_DNA"/>
</dbReference>
<feature type="compositionally biased region" description="Basic and acidic residues" evidence="1">
    <location>
        <begin position="84"/>
        <end position="97"/>
    </location>
</feature>
<reference evidence="3 4" key="1">
    <citation type="journal article" date="2012" name="Genome Biol.">
        <title>Genome and low-iron response of an oceanic diatom adapted to chronic iron limitation.</title>
        <authorList>
            <person name="Lommer M."/>
            <person name="Specht M."/>
            <person name="Roy A.S."/>
            <person name="Kraemer L."/>
            <person name="Andreson R."/>
            <person name="Gutowska M.A."/>
            <person name="Wolf J."/>
            <person name="Bergner S.V."/>
            <person name="Schilhabel M.B."/>
            <person name="Klostermeier U.C."/>
            <person name="Beiko R.G."/>
            <person name="Rosenstiel P."/>
            <person name="Hippler M."/>
            <person name="Laroche J."/>
        </authorList>
    </citation>
    <scope>NUCLEOTIDE SEQUENCE [LARGE SCALE GENOMIC DNA]</scope>
    <source>
        <strain evidence="3 4">CCMP1005</strain>
    </source>
</reference>
<name>K0RE74_THAOC</name>
<organism evidence="3 4">
    <name type="scientific">Thalassiosira oceanica</name>
    <name type="common">Marine diatom</name>
    <dbReference type="NCBI Taxonomy" id="159749"/>
    <lineage>
        <taxon>Eukaryota</taxon>
        <taxon>Sar</taxon>
        <taxon>Stramenopiles</taxon>
        <taxon>Ochrophyta</taxon>
        <taxon>Bacillariophyta</taxon>
        <taxon>Coscinodiscophyceae</taxon>
        <taxon>Thalassiosirophycidae</taxon>
        <taxon>Thalassiosirales</taxon>
        <taxon>Thalassiosiraceae</taxon>
        <taxon>Thalassiosira</taxon>
    </lineage>
</organism>
<keyword evidence="4" id="KW-1185">Reference proteome</keyword>
<feature type="compositionally biased region" description="Polar residues" evidence="1">
    <location>
        <begin position="52"/>
        <end position="62"/>
    </location>
</feature>
<feature type="signal peptide" evidence="2">
    <location>
        <begin position="1"/>
        <end position="21"/>
    </location>
</feature>
<evidence type="ECO:0000256" key="2">
    <source>
        <dbReference type="SAM" id="SignalP"/>
    </source>
</evidence>
<evidence type="ECO:0000313" key="3">
    <source>
        <dbReference type="EMBL" id="EJK47361.1"/>
    </source>
</evidence>
<feature type="compositionally biased region" description="Low complexity" evidence="1">
    <location>
        <begin position="21"/>
        <end position="45"/>
    </location>
</feature>
<protein>
    <submittedName>
        <fullName evidence="3">Uncharacterized protein</fullName>
    </submittedName>
</protein>
<feature type="compositionally biased region" description="Basic residues" evidence="1">
    <location>
        <begin position="67"/>
        <end position="82"/>
    </location>
</feature>
<sequence>MRLRISAAFALLKFAAQSASANPEAASALADPESAAGGASSTESAAPRDNKSNVPPSTTFTGDTGRRLKKRGKAAKSSKGKAAKGGDGRSAKTDDGGQMRNSKLLECAEKLVGEHIYGGSCGKTFVVTIGCRDEHHFEDCVYSEVSLDGSASQDSCYPFKMEDVLSIVDGNTCQLGYNRDVHLKDQVDPLDPNCVPKYTVRIATKIGKGHSDSPLTIFFSRDGGDTFYNLDDPRVATRITSEDEVHSRRLECEGCPFGRGDECTTCSAGDNTRNNSCPWPRESSSQCCGVRNNCRMYSYKFINADFGRIQRENYYCGCIPSGNVCGFEEGSNCLAYEDTGCVKHSNTWEINVGGEFDGCCSGRFVKGRTVSQGGVPFCGYRLVEYKCA</sequence>
<gene>
    <name evidence="3" type="ORF">THAOC_33920</name>
</gene>
<accession>K0RE74</accession>
<comment type="caution">
    <text evidence="3">The sequence shown here is derived from an EMBL/GenBank/DDBJ whole genome shotgun (WGS) entry which is preliminary data.</text>
</comment>